<dbReference type="GO" id="GO:0005737">
    <property type="term" value="C:cytoplasm"/>
    <property type="evidence" value="ECO:0007669"/>
    <property type="project" value="TreeGrafter"/>
</dbReference>
<sequence>MISINDQTIELGNYPDGTLLMKFAMTGNSFEIQWIYESDAELFALICTANHLRRLNPNAEISLLLPYLPHARMDRVKQDTDVFTLKYFVDIINSLNFSKVSVLDVHSSVSEYAVNRIKVLSPKSYIHETIKKIKQSGIQADSIFYVDEGGQKRYSDMVQLPSVYGHKKRDWETGTILGVEIIGDKADVRDKNLLIIDDIIAYGGSIYYSAKRLKEMGCKNLYVYASHIENSILDEEKGMLIRSGLIEKFFTTKTIFTKEHQLIEIL</sequence>
<keyword evidence="3" id="KW-0547">Nucleotide-binding</keyword>
<dbReference type="EC" id="2.7.6.1" evidence="1"/>
<name>A0A255IJD9_9FIRM</name>
<reference evidence="8 9" key="1">
    <citation type="journal article" date="2017" name="Genome Announc.">
        <title>Draft Genome Sequence of a Sporulating and Motile Strain of Lachnotalea glycerini Isolated from Water in Quebec City, Canada.</title>
        <authorList>
            <person name="Maheux A.F."/>
            <person name="Boudreau D.K."/>
            <person name="Berube E."/>
            <person name="Boissinot M."/>
            <person name="Raymond F."/>
            <person name="Brodeur S."/>
            <person name="Corbeil J."/>
            <person name="Isabel S."/>
            <person name="Omar R.F."/>
            <person name="Bergeron M.G."/>
        </authorList>
    </citation>
    <scope>NUCLEOTIDE SEQUENCE [LARGE SCALE GENOMIC DNA]</scope>
    <source>
        <strain evidence="8 9">CCRI-19302</strain>
    </source>
</reference>
<dbReference type="Gene3D" id="3.40.50.2020">
    <property type="match status" value="2"/>
</dbReference>
<evidence type="ECO:0000313" key="9">
    <source>
        <dbReference type="Proteomes" id="UP000216411"/>
    </source>
</evidence>
<evidence type="ECO:0000256" key="6">
    <source>
        <dbReference type="ARBA" id="ARBA00049535"/>
    </source>
</evidence>
<dbReference type="EMBL" id="NOKA02000002">
    <property type="protein sequence ID" value="RDY32873.1"/>
    <property type="molecule type" value="Genomic_DNA"/>
</dbReference>
<reference evidence="7 10" key="2">
    <citation type="submission" date="2018-05" db="EMBL/GenBank/DDBJ databases">
        <title>Genomic Encyclopedia of Type Strains, Phase IV (KMG-IV): sequencing the most valuable type-strain genomes for metagenomic binning, comparative biology and taxonomic classification.</title>
        <authorList>
            <person name="Goeker M."/>
        </authorList>
    </citation>
    <scope>NUCLEOTIDE SEQUENCE [LARGE SCALE GENOMIC DNA]</scope>
    <source>
        <strain evidence="7 10">DSM 28816</strain>
    </source>
</reference>
<organism evidence="7 10">
    <name type="scientific">Lachnotalea glycerini</name>
    <dbReference type="NCBI Taxonomy" id="1763509"/>
    <lineage>
        <taxon>Bacteria</taxon>
        <taxon>Bacillati</taxon>
        <taxon>Bacillota</taxon>
        <taxon>Clostridia</taxon>
        <taxon>Lachnospirales</taxon>
        <taxon>Lachnospiraceae</taxon>
        <taxon>Lachnotalea</taxon>
    </lineage>
</organism>
<evidence type="ECO:0000256" key="4">
    <source>
        <dbReference type="ARBA" id="ARBA00022777"/>
    </source>
</evidence>
<dbReference type="InterPro" id="IPR005946">
    <property type="entry name" value="Rib-P_diPkinase"/>
</dbReference>
<dbReference type="GO" id="GO:0006164">
    <property type="term" value="P:purine nucleotide biosynthetic process"/>
    <property type="evidence" value="ECO:0007669"/>
    <property type="project" value="TreeGrafter"/>
</dbReference>
<dbReference type="PANTHER" id="PTHR10210:SF32">
    <property type="entry name" value="RIBOSE-PHOSPHATE PYROPHOSPHOKINASE 2"/>
    <property type="match status" value="1"/>
</dbReference>
<comment type="caution">
    <text evidence="7">The sequence shown here is derived from an EMBL/GenBank/DDBJ whole genome shotgun (WGS) entry which is preliminary data.</text>
</comment>
<dbReference type="CDD" id="cd06223">
    <property type="entry name" value="PRTases_typeI"/>
    <property type="match status" value="1"/>
</dbReference>
<dbReference type="EMBL" id="QICS01000001">
    <property type="protein sequence ID" value="PXV95557.1"/>
    <property type="molecule type" value="Genomic_DNA"/>
</dbReference>
<evidence type="ECO:0000256" key="5">
    <source>
        <dbReference type="ARBA" id="ARBA00022840"/>
    </source>
</evidence>
<dbReference type="GO" id="GO:0016301">
    <property type="term" value="F:kinase activity"/>
    <property type="evidence" value="ECO:0007669"/>
    <property type="project" value="UniProtKB-KW"/>
</dbReference>
<evidence type="ECO:0000256" key="1">
    <source>
        <dbReference type="ARBA" id="ARBA00013247"/>
    </source>
</evidence>
<evidence type="ECO:0000313" key="8">
    <source>
        <dbReference type="EMBL" id="RDY32873.1"/>
    </source>
</evidence>
<gene>
    <name evidence="7" type="ORF">C8E03_101186</name>
    <name evidence="8" type="ORF">CG710_002755</name>
</gene>
<dbReference type="Proteomes" id="UP000216411">
    <property type="component" value="Unassembled WGS sequence"/>
</dbReference>
<dbReference type="GO" id="GO:0000287">
    <property type="term" value="F:magnesium ion binding"/>
    <property type="evidence" value="ECO:0007669"/>
    <property type="project" value="InterPro"/>
</dbReference>
<evidence type="ECO:0000256" key="3">
    <source>
        <dbReference type="ARBA" id="ARBA00022741"/>
    </source>
</evidence>
<keyword evidence="5" id="KW-0067">ATP-binding</keyword>
<dbReference type="GO" id="GO:0004749">
    <property type="term" value="F:ribose phosphate diphosphokinase activity"/>
    <property type="evidence" value="ECO:0007669"/>
    <property type="project" value="UniProtKB-EC"/>
</dbReference>
<evidence type="ECO:0000313" key="7">
    <source>
        <dbReference type="EMBL" id="PXV95557.1"/>
    </source>
</evidence>
<dbReference type="RefSeq" id="WP_094376739.1">
    <property type="nucleotide sequence ID" value="NZ_NOKA02000002.1"/>
</dbReference>
<comment type="catalytic activity">
    <reaction evidence="6">
        <text>D-ribose 5-phosphate + ATP = 5-phospho-alpha-D-ribose 1-diphosphate + AMP + H(+)</text>
        <dbReference type="Rhea" id="RHEA:15609"/>
        <dbReference type="ChEBI" id="CHEBI:15378"/>
        <dbReference type="ChEBI" id="CHEBI:30616"/>
        <dbReference type="ChEBI" id="CHEBI:58017"/>
        <dbReference type="ChEBI" id="CHEBI:78346"/>
        <dbReference type="ChEBI" id="CHEBI:456215"/>
        <dbReference type="EC" id="2.7.6.1"/>
    </reaction>
</comment>
<dbReference type="GO" id="GO:0002189">
    <property type="term" value="C:ribose phosphate diphosphokinase complex"/>
    <property type="evidence" value="ECO:0007669"/>
    <property type="project" value="TreeGrafter"/>
</dbReference>
<dbReference type="AlphaFoldDB" id="A0A255IJD9"/>
<dbReference type="OrthoDB" id="643885at2"/>
<keyword evidence="2" id="KW-0808">Transferase</keyword>
<reference evidence="8" key="3">
    <citation type="submission" date="2018-07" db="EMBL/GenBank/DDBJ databases">
        <authorList>
            <person name="Quirk P.G."/>
            <person name="Krulwich T.A."/>
        </authorList>
    </citation>
    <scope>NUCLEOTIDE SEQUENCE</scope>
    <source>
        <strain evidence="8">CCRI-19302</strain>
    </source>
</reference>
<protein>
    <recommendedName>
        <fullName evidence="1">ribose-phosphate diphosphokinase</fullName>
        <ecNumber evidence="1">2.7.6.1</ecNumber>
    </recommendedName>
</protein>
<dbReference type="PANTHER" id="PTHR10210">
    <property type="entry name" value="RIBOSE-PHOSPHATE DIPHOSPHOKINASE FAMILY MEMBER"/>
    <property type="match status" value="1"/>
</dbReference>
<dbReference type="SUPFAM" id="SSF53271">
    <property type="entry name" value="PRTase-like"/>
    <property type="match status" value="1"/>
</dbReference>
<dbReference type="GO" id="GO:0005524">
    <property type="term" value="F:ATP binding"/>
    <property type="evidence" value="ECO:0007669"/>
    <property type="project" value="UniProtKB-KW"/>
</dbReference>
<keyword evidence="9" id="KW-1185">Reference proteome</keyword>
<dbReference type="Proteomes" id="UP000247523">
    <property type="component" value="Unassembled WGS sequence"/>
</dbReference>
<dbReference type="InterPro" id="IPR000836">
    <property type="entry name" value="PRTase_dom"/>
</dbReference>
<dbReference type="InterPro" id="IPR029057">
    <property type="entry name" value="PRTase-like"/>
</dbReference>
<keyword evidence="4 7" id="KW-0418">Kinase</keyword>
<evidence type="ECO:0000256" key="2">
    <source>
        <dbReference type="ARBA" id="ARBA00022679"/>
    </source>
</evidence>
<dbReference type="GO" id="GO:0006015">
    <property type="term" value="P:5-phosphoribose 1-diphosphate biosynthetic process"/>
    <property type="evidence" value="ECO:0007669"/>
    <property type="project" value="TreeGrafter"/>
</dbReference>
<proteinExistence type="predicted"/>
<accession>A0A255IJD9</accession>
<evidence type="ECO:0000313" key="10">
    <source>
        <dbReference type="Proteomes" id="UP000247523"/>
    </source>
</evidence>